<evidence type="ECO:0000256" key="1">
    <source>
        <dbReference type="SAM" id="MobiDB-lite"/>
    </source>
</evidence>
<name>A0A0S4JK52_BODSA</name>
<feature type="non-terminal residue" evidence="2">
    <location>
        <position position="1"/>
    </location>
</feature>
<proteinExistence type="predicted"/>
<accession>A0A0S4JK52</accession>
<dbReference type="PANTHER" id="PTHR13833:SF71">
    <property type="entry name" value="NHL DOMAIN-CONTAINING PROTEIN"/>
    <property type="match status" value="1"/>
</dbReference>
<evidence type="ECO:0000313" key="3">
    <source>
        <dbReference type="Proteomes" id="UP000051952"/>
    </source>
</evidence>
<dbReference type="OrthoDB" id="273823at2759"/>
<keyword evidence="3" id="KW-1185">Reference proteome</keyword>
<feature type="region of interest" description="Disordered" evidence="1">
    <location>
        <begin position="278"/>
        <end position="301"/>
    </location>
</feature>
<protein>
    <submittedName>
        <fullName evidence="2">Fibronectin type III domain-containing protein, putative</fullName>
    </submittedName>
</protein>
<dbReference type="AlphaFoldDB" id="A0A0S4JK52"/>
<dbReference type="VEuPathDB" id="TriTrypDB:BSAL_02120"/>
<dbReference type="Gene3D" id="2.120.10.30">
    <property type="entry name" value="TolB, C-terminal domain"/>
    <property type="match status" value="1"/>
</dbReference>
<gene>
    <name evidence="2" type="ORF">BSAL_02120</name>
</gene>
<evidence type="ECO:0000313" key="2">
    <source>
        <dbReference type="EMBL" id="CUG90548.1"/>
    </source>
</evidence>
<dbReference type="Proteomes" id="UP000051952">
    <property type="component" value="Unassembled WGS sequence"/>
</dbReference>
<organism evidence="2 3">
    <name type="scientific">Bodo saltans</name>
    <name type="common">Flagellated protozoan</name>
    <dbReference type="NCBI Taxonomy" id="75058"/>
    <lineage>
        <taxon>Eukaryota</taxon>
        <taxon>Discoba</taxon>
        <taxon>Euglenozoa</taxon>
        <taxon>Kinetoplastea</taxon>
        <taxon>Metakinetoplastina</taxon>
        <taxon>Eubodonida</taxon>
        <taxon>Bodonidae</taxon>
        <taxon>Bodo</taxon>
    </lineage>
</organism>
<dbReference type="SUPFAM" id="SSF63825">
    <property type="entry name" value="YWTD domain"/>
    <property type="match status" value="1"/>
</dbReference>
<dbReference type="PANTHER" id="PTHR13833">
    <property type="match status" value="1"/>
</dbReference>
<feature type="compositionally biased region" description="Low complexity" evidence="1">
    <location>
        <begin position="286"/>
        <end position="301"/>
    </location>
</feature>
<dbReference type="EMBL" id="CYKH01001844">
    <property type="protein sequence ID" value="CUG90548.1"/>
    <property type="molecule type" value="Genomic_DNA"/>
</dbReference>
<feature type="non-terminal residue" evidence="2">
    <location>
        <position position="397"/>
    </location>
</feature>
<reference evidence="3" key="1">
    <citation type="submission" date="2015-09" db="EMBL/GenBank/DDBJ databases">
        <authorList>
            <consortium name="Pathogen Informatics"/>
        </authorList>
    </citation>
    <scope>NUCLEOTIDE SEQUENCE [LARGE SCALE GENOMIC DNA]</scope>
    <source>
        <strain evidence="3">Lake Konstanz</strain>
    </source>
</reference>
<sequence>GMVLFVTDTGNYRIRRIVVASASVTTVAQTPYCYYLCISRDGSSLFVTTDLTVVRINTSTGVSVTLAGGTSRGSIDGINATARFNVARGIALNRDETALIVADNNNNLVRRLELSSNNVSTIAGSTTSGLMDGPGLAARFYFPFGGNWYCNKTSLLCGLLVADRDNGAIRFVAVELTNEATSSSSILMSPTRSFSTTTSFDSKSSTMPLSTSLSVSQSVTDASGSITGSCSSRFTRSFSGSPSTTQSGTALSGNMTLSLSISNSESFLVLTSRSQKSLSNSDTKLSSDVASSSFSGSCSKTQSLSSLSLTSRTVILFSETFTLANQMKAQRPSDTVVGAVSATAAIGALGGDPSSSISLVMLALLTCSHDPPVSVATYFVSLFFGLGNVAMALGNIG</sequence>
<dbReference type="InterPro" id="IPR011042">
    <property type="entry name" value="6-blade_b-propeller_TolB-like"/>
</dbReference>